<organism evidence="7 8">
    <name type="scientific">Microbacterium azadirachtae</name>
    <dbReference type="NCBI Taxonomy" id="582680"/>
    <lineage>
        <taxon>Bacteria</taxon>
        <taxon>Bacillati</taxon>
        <taxon>Actinomycetota</taxon>
        <taxon>Actinomycetes</taxon>
        <taxon>Micrococcales</taxon>
        <taxon>Microbacteriaceae</taxon>
        <taxon>Microbacterium</taxon>
    </lineage>
</organism>
<dbReference type="InterPro" id="IPR051013">
    <property type="entry name" value="MBL_superfamily_lactonases"/>
</dbReference>
<dbReference type="EMBL" id="JYIT01000085">
    <property type="protein sequence ID" value="KJL18779.1"/>
    <property type="molecule type" value="Genomic_DNA"/>
</dbReference>
<dbReference type="SMART" id="SM00849">
    <property type="entry name" value="Lactamase_B"/>
    <property type="match status" value="1"/>
</dbReference>
<comment type="caution">
    <text evidence="7">The sequence shown here is derived from an EMBL/GenBank/DDBJ whole genome shotgun (WGS) entry which is preliminary data.</text>
</comment>
<dbReference type="GO" id="GO:0046872">
    <property type="term" value="F:metal ion binding"/>
    <property type="evidence" value="ECO:0007669"/>
    <property type="project" value="UniProtKB-KW"/>
</dbReference>
<evidence type="ECO:0000313" key="8">
    <source>
        <dbReference type="Proteomes" id="UP000033448"/>
    </source>
</evidence>
<proteinExistence type="inferred from homology"/>
<dbReference type="PATRIC" id="fig|582680.7.peg.3308"/>
<dbReference type="EC" id="3.1.1.81" evidence="7"/>
<evidence type="ECO:0000256" key="1">
    <source>
        <dbReference type="ARBA" id="ARBA00001947"/>
    </source>
</evidence>
<feature type="domain" description="Metallo-beta-lactamase" evidence="6">
    <location>
        <begin position="32"/>
        <end position="255"/>
    </location>
</feature>
<evidence type="ECO:0000256" key="4">
    <source>
        <dbReference type="ARBA" id="ARBA00022801"/>
    </source>
</evidence>
<comment type="similarity">
    <text evidence="2">Belongs to the metallo-beta-lactamase superfamily.</text>
</comment>
<evidence type="ECO:0000259" key="6">
    <source>
        <dbReference type="SMART" id="SM00849"/>
    </source>
</evidence>
<protein>
    <submittedName>
        <fullName evidence="7">N-acyl homoserine lactonase AttM</fullName>
        <ecNumber evidence="7">3.1.1.81</ecNumber>
    </submittedName>
</protein>
<reference evidence="7 8" key="1">
    <citation type="submission" date="2015-02" db="EMBL/GenBank/DDBJ databases">
        <title>Draft genome sequences of ten Microbacterium spp. with emphasis on heavy metal contaminated environments.</title>
        <authorList>
            <person name="Corretto E."/>
        </authorList>
    </citation>
    <scope>NUCLEOTIDE SEQUENCE [LARGE SCALE GENOMIC DNA]</scope>
    <source>
        <strain evidence="7 8">DSM 23848</strain>
    </source>
</reference>
<dbReference type="CDD" id="cd07730">
    <property type="entry name" value="metallo-hydrolase-like_MBL-fold"/>
    <property type="match status" value="1"/>
</dbReference>
<dbReference type="RefSeq" id="WP_045251910.1">
    <property type="nucleotide sequence ID" value="NZ_CP099706.1"/>
</dbReference>
<name>A0A0F0KEE2_9MICO</name>
<dbReference type="SUPFAM" id="SSF56281">
    <property type="entry name" value="Metallo-hydrolase/oxidoreductase"/>
    <property type="match status" value="1"/>
</dbReference>
<dbReference type="PANTHER" id="PTHR42978:SF2">
    <property type="entry name" value="102 KBASES UNSTABLE REGION: FROM 1 TO 119443"/>
    <property type="match status" value="1"/>
</dbReference>
<dbReference type="AlphaFoldDB" id="A0A0F0KEE2"/>
<evidence type="ECO:0000256" key="3">
    <source>
        <dbReference type="ARBA" id="ARBA00022723"/>
    </source>
</evidence>
<comment type="cofactor">
    <cofactor evidence="1">
        <name>Zn(2+)</name>
        <dbReference type="ChEBI" id="CHEBI:29105"/>
    </cofactor>
</comment>
<sequence>MTGRLRHFVCGSTAHDLGALFRGGERGVRAFPAGVFLYEPGDGRRILFDTGYAPEPWDAGWRGRVYRRILPPTVDPQEAVDVQLAAHGVAPESITHLVLSHLHPDHIGGVGRFPGARLILTSGMLASYRRARLRDAILVGLLPPDFPGRDPLVLAPDRFSAVPVAGETVRVADPFGDGLLRLVDLPGHANGHLGALIEDRVLIAGDAAWGSDLLAAAPRMRALPRRLQNDPEAYGKTARMLVALSRAGIRVVCSHDPLTDRELLG</sequence>
<evidence type="ECO:0000256" key="2">
    <source>
        <dbReference type="ARBA" id="ARBA00007749"/>
    </source>
</evidence>
<keyword evidence="4 7" id="KW-0378">Hydrolase</keyword>
<dbReference type="InterPro" id="IPR001279">
    <property type="entry name" value="Metallo-B-lactamas"/>
</dbReference>
<evidence type="ECO:0000256" key="5">
    <source>
        <dbReference type="ARBA" id="ARBA00022833"/>
    </source>
</evidence>
<keyword evidence="8" id="KW-1185">Reference proteome</keyword>
<keyword evidence="5" id="KW-0862">Zinc</keyword>
<dbReference type="OrthoDB" id="3196337at2"/>
<keyword evidence="3" id="KW-0479">Metal-binding</keyword>
<dbReference type="PANTHER" id="PTHR42978">
    <property type="entry name" value="QUORUM-QUENCHING LACTONASE YTNP-RELATED-RELATED"/>
    <property type="match status" value="1"/>
</dbReference>
<gene>
    <name evidence="7" type="primary">attM</name>
    <name evidence="7" type="ORF">RL72_03247</name>
</gene>
<evidence type="ECO:0000313" key="7">
    <source>
        <dbReference type="EMBL" id="KJL18779.1"/>
    </source>
</evidence>
<dbReference type="Proteomes" id="UP000033448">
    <property type="component" value="Unassembled WGS sequence"/>
</dbReference>
<accession>A0A0F0KEE2</accession>
<dbReference type="InterPro" id="IPR036866">
    <property type="entry name" value="RibonucZ/Hydroxyglut_hydro"/>
</dbReference>
<dbReference type="Pfam" id="PF00753">
    <property type="entry name" value="Lactamase_B"/>
    <property type="match status" value="1"/>
</dbReference>
<dbReference type="Gene3D" id="3.60.15.10">
    <property type="entry name" value="Ribonuclease Z/Hydroxyacylglutathione hydrolase-like"/>
    <property type="match status" value="1"/>
</dbReference>
<dbReference type="GO" id="GO:0102007">
    <property type="term" value="F:acyl-L-homoserine-lactone lactonohydrolase activity"/>
    <property type="evidence" value="ECO:0007669"/>
    <property type="project" value="UniProtKB-EC"/>
</dbReference>